<dbReference type="GO" id="GO:0007188">
    <property type="term" value="P:adenylate cyclase-modulating G protein-coupled receptor signaling pathway"/>
    <property type="evidence" value="ECO:0007669"/>
    <property type="project" value="InterPro"/>
</dbReference>
<dbReference type="GO" id="GO:0005834">
    <property type="term" value="C:heterotrimeric G-protein complex"/>
    <property type="evidence" value="ECO:0007669"/>
    <property type="project" value="TreeGrafter"/>
</dbReference>
<keyword evidence="7" id="KW-0807">Transducer</keyword>
<evidence type="ECO:0000256" key="3">
    <source>
        <dbReference type="ARBA" id="ARBA00022741"/>
    </source>
</evidence>
<dbReference type="SMART" id="SM00275">
    <property type="entry name" value="G_alpha"/>
    <property type="match status" value="1"/>
</dbReference>
<dbReference type="Pfam" id="PF00503">
    <property type="entry name" value="G-alpha"/>
    <property type="match status" value="1"/>
</dbReference>
<evidence type="ECO:0000256" key="6">
    <source>
        <dbReference type="ARBA" id="ARBA00023139"/>
    </source>
</evidence>
<evidence type="ECO:0000256" key="4">
    <source>
        <dbReference type="ARBA" id="ARBA00022842"/>
    </source>
</evidence>
<dbReference type="GO" id="GO:0001664">
    <property type="term" value="F:G protein-coupled receptor binding"/>
    <property type="evidence" value="ECO:0007669"/>
    <property type="project" value="TreeGrafter"/>
</dbReference>
<dbReference type="GO" id="GO:0046872">
    <property type="term" value="F:metal ion binding"/>
    <property type="evidence" value="ECO:0007669"/>
    <property type="project" value="UniProtKB-KW"/>
</dbReference>
<evidence type="ECO:0000256" key="8">
    <source>
        <dbReference type="ARBA" id="ARBA00023288"/>
    </source>
</evidence>
<dbReference type="InterPro" id="IPR001019">
    <property type="entry name" value="Gprotein_alpha_su"/>
</dbReference>
<keyword evidence="11" id="KW-1185">Reference proteome</keyword>
<organism evidence="11 12">
    <name type="scientific">Acrobeloides nanus</name>
    <dbReference type="NCBI Taxonomy" id="290746"/>
    <lineage>
        <taxon>Eukaryota</taxon>
        <taxon>Metazoa</taxon>
        <taxon>Ecdysozoa</taxon>
        <taxon>Nematoda</taxon>
        <taxon>Chromadorea</taxon>
        <taxon>Rhabditida</taxon>
        <taxon>Tylenchina</taxon>
        <taxon>Cephalobomorpha</taxon>
        <taxon>Cephaloboidea</taxon>
        <taxon>Cephalobidae</taxon>
        <taxon>Acrobeloides</taxon>
    </lineage>
</organism>
<keyword evidence="4 10" id="KW-0460">Magnesium</keyword>
<dbReference type="InterPro" id="IPR011025">
    <property type="entry name" value="GproteinA_insert"/>
</dbReference>
<evidence type="ECO:0000256" key="10">
    <source>
        <dbReference type="PIRSR" id="PIRSR601019-2"/>
    </source>
</evidence>
<keyword evidence="6" id="KW-0564">Palmitate</keyword>
<dbReference type="Proteomes" id="UP000887540">
    <property type="component" value="Unplaced"/>
</dbReference>
<dbReference type="GO" id="GO:0005737">
    <property type="term" value="C:cytoplasm"/>
    <property type="evidence" value="ECO:0007669"/>
    <property type="project" value="TreeGrafter"/>
</dbReference>
<dbReference type="GO" id="GO:0031683">
    <property type="term" value="F:G-protein beta/gamma-subunit complex binding"/>
    <property type="evidence" value="ECO:0007669"/>
    <property type="project" value="InterPro"/>
</dbReference>
<evidence type="ECO:0000313" key="12">
    <source>
        <dbReference type="WBParaSite" id="ACRNAN_scaffold5667.g8190.t1"/>
    </source>
</evidence>
<evidence type="ECO:0000256" key="1">
    <source>
        <dbReference type="ARBA" id="ARBA00022707"/>
    </source>
</evidence>
<proteinExistence type="predicted"/>
<dbReference type="AlphaFoldDB" id="A0A914E486"/>
<feature type="binding site" evidence="9">
    <location>
        <begin position="125"/>
        <end position="131"/>
    </location>
    <ligand>
        <name>GTP</name>
        <dbReference type="ChEBI" id="CHEBI:37565"/>
    </ligand>
</feature>
<dbReference type="InterPro" id="IPR027417">
    <property type="entry name" value="P-loop_NTPase"/>
</dbReference>
<keyword evidence="8" id="KW-0449">Lipoprotein</keyword>
<evidence type="ECO:0000313" key="11">
    <source>
        <dbReference type="Proteomes" id="UP000887540"/>
    </source>
</evidence>
<feature type="binding site" evidence="9">
    <location>
        <begin position="219"/>
        <end position="222"/>
    </location>
    <ligand>
        <name>GTP</name>
        <dbReference type="ChEBI" id="CHEBI:37565"/>
    </ligand>
</feature>
<keyword evidence="2 10" id="KW-0479">Metal-binding</keyword>
<dbReference type="GO" id="GO:0005525">
    <property type="term" value="F:GTP binding"/>
    <property type="evidence" value="ECO:0007669"/>
    <property type="project" value="UniProtKB-KW"/>
</dbReference>
<dbReference type="Gene3D" id="1.10.400.10">
    <property type="entry name" value="GI Alpha 1, domain 2-like"/>
    <property type="match status" value="1"/>
</dbReference>
<protein>
    <submittedName>
        <fullName evidence="12">Uncharacterized protein</fullName>
    </submittedName>
</protein>
<evidence type="ECO:0000256" key="2">
    <source>
        <dbReference type="ARBA" id="ARBA00022723"/>
    </source>
</evidence>
<dbReference type="PRINTS" id="PR00441">
    <property type="entry name" value="GPROTEINAI"/>
</dbReference>
<dbReference type="Gene3D" id="3.40.50.300">
    <property type="entry name" value="P-loop containing nucleotide triphosphate hydrolases"/>
    <property type="match status" value="1"/>
</dbReference>
<sequence>MKILHNHGFSEEERDMQKGIVYNNVVESMFTILTGMKHLNIRFVDSSLERDAKIVFDEVKNRSEFETISEDLRYAIMNLWKDTAVNTTALERSNEYQLPDCASYFLNSIERISKTGYSPTEQDILLSRKQTTGIIEVKFTVKEKEFRVFDVGGQRSERKKWIHCFEGVQAIIYIVAISEFDQVLLEDATTNRLVESLRLFEAICNSSWFIKTSMILFLNKKDLFMEKIKKKSISVCFPEYKGPNSYDDQVKFLDTKFRSINENPEKEMYIHETCATDTNQAQLILNNTFDIILQKNMAKMGL</sequence>
<dbReference type="SUPFAM" id="SSF47895">
    <property type="entry name" value="Transducin (alpha subunit), insertion domain"/>
    <property type="match status" value="1"/>
</dbReference>
<dbReference type="FunFam" id="3.40.50.300:FF:002307">
    <property type="entry name" value="Guanine nucleotide-binding protein G(k) subunit alpha"/>
    <property type="match status" value="1"/>
</dbReference>
<evidence type="ECO:0000256" key="7">
    <source>
        <dbReference type="ARBA" id="ARBA00023224"/>
    </source>
</evidence>
<keyword evidence="5 9" id="KW-0342">GTP-binding</keyword>
<dbReference type="SUPFAM" id="SSF52540">
    <property type="entry name" value="P-loop containing nucleoside triphosphate hydrolases"/>
    <property type="match status" value="1"/>
</dbReference>
<name>A0A914E486_9BILA</name>
<feature type="binding site" evidence="10">
    <location>
        <position position="131"/>
    </location>
    <ligand>
        <name>Mg(2+)</name>
        <dbReference type="ChEBI" id="CHEBI:18420"/>
    </ligand>
</feature>
<accession>A0A914E486</accession>
<feature type="binding site" evidence="9">
    <location>
        <position position="275"/>
    </location>
    <ligand>
        <name>GTP</name>
        <dbReference type="ChEBI" id="CHEBI:37565"/>
    </ligand>
</feature>
<dbReference type="PRINTS" id="PR00318">
    <property type="entry name" value="GPROTEINA"/>
</dbReference>
<feature type="binding site" evidence="9">
    <location>
        <begin position="150"/>
        <end position="154"/>
    </location>
    <ligand>
        <name>GTP</name>
        <dbReference type="ChEBI" id="CHEBI:37565"/>
    </ligand>
</feature>
<keyword evidence="3 9" id="KW-0547">Nucleotide-binding</keyword>
<dbReference type="PANTHER" id="PTHR10218">
    <property type="entry name" value="GTP-BINDING PROTEIN ALPHA SUBUNIT"/>
    <property type="match status" value="1"/>
</dbReference>
<dbReference type="GO" id="GO:0003924">
    <property type="term" value="F:GTPase activity"/>
    <property type="evidence" value="ECO:0007669"/>
    <property type="project" value="InterPro"/>
</dbReference>
<dbReference type="PANTHER" id="PTHR10218:SF362">
    <property type="entry name" value="G PROTEIN ALPHA O SUBUNIT"/>
    <property type="match status" value="1"/>
</dbReference>
<dbReference type="InterPro" id="IPR001408">
    <property type="entry name" value="Gprotein_alpha_I"/>
</dbReference>
<dbReference type="CDD" id="cd00066">
    <property type="entry name" value="G-alpha"/>
    <property type="match status" value="1"/>
</dbReference>
<reference evidence="12" key="1">
    <citation type="submission" date="2022-11" db="UniProtKB">
        <authorList>
            <consortium name="WormBaseParasite"/>
        </authorList>
    </citation>
    <scope>IDENTIFICATION</scope>
</reference>
<dbReference type="WBParaSite" id="ACRNAN_scaffold5667.g8190.t1">
    <property type="protein sequence ID" value="ACRNAN_scaffold5667.g8190.t1"/>
    <property type="gene ID" value="ACRNAN_scaffold5667.g8190"/>
</dbReference>
<keyword evidence="1" id="KW-0519">Myristate</keyword>
<evidence type="ECO:0000256" key="5">
    <source>
        <dbReference type="ARBA" id="ARBA00023134"/>
    </source>
</evidence>
<dbReference type="PROSITE" id="PS51882">
    <property type="entry name" value="G_ALPHA"/>
    <property type="match status" value="1"/>
</dbReference>
<evidence type="ECO:0000256" key="9">
    <source>
        <dbReference type="PIRSR" id="PIRSR601019-1"/>
    </source>
</evidence>